<keyword evidence="1" id="KW-0812">Transmembrane</keyword>
<organism evidence="2 3">
    <name type="scientific">Methanolobus vulcani</name>
    <dbReference type="NCBI Taxonomy" id="38026"/>
    <lineage>
        <taxon>Archaea</taxon>
        <taxon>Methanobacteriati</taxon>
        <taxon>Methanobacteriota</taxon>
        <taxon>Stenosarchaea group</taxon>
        <taxon>Methanomicrobia</taxon>
        <taxon>Methanosarcinales</taxon>
        <taxon>Methanosarcinaceae</taxon>
        <taxon>Methanolobus</taxon>
    </lineage>
</organism>
<dbReference type="Proteomes" id="UP000319335">
    <property type="component" value="Unassembled WGS sequence"/>
</dbReference>
<dbReference type="OrthoDB" id="133523at2157"/>
<protein>
    <submittedName>
        <fullName evidence="2">Uncharacterized protein</fullName>
    </submittedName>
</protein>
<dbReference type="EMBL" id="VIAQ01000006">
    <property type="protein sequence ID" value="TQD28424.1"/>
    <property type="molecule type" value="Genomic_DNA"/>
</dbReference>
<evidence type="ECO:0000256" key="1">
    <source>
        <dbReference type="SAM" id="Phobius"/>
    </source>
</evidence>
<sequence length="118" mass="13706">MKQNTNLKTIAGIFVFLAVFLLAIFFSVIYHPGAGLYVSARQVQEEPNNFVEFTQKELENYPYILKAVSSPGDDIKVPYEDEEVMDNLHEFDLILYNNDTEFMKIGDNYYHINIVWAD</sequence>
<proteinExistence type="predicted"/>
<gene>
    <name evidence="2" type="ORF">FKV42_01835</name>
</gene>
<evidence type="ECO:0000313" key="3">
    <source>
        <dbReference type="Proteomes" id="UP000319335"/>
    </source>
</evidence>
<dbReference type="AlphaFoldDB" id="A0A7Z8P361"/>
<reference evidence="2 3" key="1">
    <citation type="submission" date="2019-06" db="EMBL/GenBank/DDBJ databases">
        <title>Draft genome sequence of Methanolobus vulcani B1d.</title>
        <authorList>
            <person name="Creighbaum A.J."/>
            <person name="Ticak T."/>
            <person name="Hariraju D."/>
            <person name="Arivett B.A."/>
            <person name="Ferguson D.J.Jr."/>
        </authorList>
    </citation>
    <scope>NUCLEOTIDE SEQUENCE [LARGE SCALE GENOMIC DNA]</scope>
    <source>
        <strain evidence="2 3">B1d</strain>
    </source>
</reference>
<keyword evidence="3" id="KW-1185">Reference proteome</keyword>
<evidence type="ECO:0000313" key="2">
    <source>
        <dbReference type="EMBL" id="TQD28424.1"/>
    </source>
</evidence>
<accession>A0A7Z8P361</accession>
<dbReference type="RefSeq" id="WP_154808530.1">
    <property type="nucleotide sequence ID" value="NZ_VIAQ01000006.1"/>
</dbReference>
<comment type="caution">
    <text evidence="2">The sequence shown here is derived from an EMBL/GenBank/DDBJ whole genome shotgun (WGS) entry which is preliminary data.</text>
</comment>
<feature type="transmembrane region" description="Helical" evidence="1">
    <location>
        <begin position="12"/>
        <end position="30"/>
    </location>
</feature>
<keyword evidence="1" id="KW-1133">Transmembrane helix</keyword>
<name>A0A7Z8P361_9EURY</name>
<keyword evidence="1" id="KW-0472">Membrane</keyword>